<gene>
    <name evidence="2" type="ORF">DAY19_05325</name>
</gene>
<sequence>MLSLVNKLYLLFIVYGCFLTYEAYNELQLERESLQSQVGTFKTRLNKKKKELKKLKEYEKDVERKKEEIEIVAQKLEETQKKLPKEVSDNESINLLKKLAESLKIKESQITPSGQEENGFYITKFYTFSGKGTYLQFLIFLENISKQERILNVRDINLSKISKTNKSRYEIINLSATIESYVYNAAHRENRGIEEIEREIQEKSKKKKVTPRKRKKK</sequence>
<evidence type="ECO:0000313" key="3">
    <source>
        <dbReference type="Proteomes" id="UP000443582"/>
    </source>
</evidence>
<dbReference type="Pfam" id="PF04350">
    <property type="entry name" value="PilO"/>
    <property type="match status" value="1"/>
</dbReference>
<feature type="coiled-coil region" evidence="1">
    <location>
        <begin position="24"/>
        <end position="82"/>
    </location>
</feature>
<dbReference type="EMBL" id="QDKL01000001">
    <property type="protein sequence ID" value="RZF23191.1"/>
    <property type="molecule type" value="Genomic_DNA"/>
</dbReference>
<name>A0ABY0IMT8_9BACT</name>
<dbReference type="Gene3D" id="3.30.70.60">
    <property type="match status" value="1"/>
</dbReference>
<keyword evidence="3" id="KW-1185">Reference proteome</keyword>
<dbReference type="Proteomes" id="UP000443582">
    <property type="component" value="Unassembled WGS sequence"/>
</dbReference>
<evidence type="ECO:0000256" key="1">
    <source>
        <dbReference type="SAM" id="Coils"/>
    </source>
</evidence>
<evidence type="ECO:0000313" key="2">
    <source>
        <dbReference type="EMBL" id="RZF23191.1"/>
    </source>
</evidence>
<accession>A0ABY0IMT8</accession>
<organism evidence="2 3">
    <name type="scientific">Halobacteriovorax vibrionivorans</name>
    <dbReference type="NCBI Taxonomy" id="2152716"/>
    <lineage>
        <taxon>Bacteria</taxon>
        <taxon>Pseudomonadati</taxon>
        <taxon>Bdellovibrionota</taxon>
        <taxon>Bacteriovoracia</taxon>
        <taxon>Bacteriovoracales</taxon>
        <taxon>Halobacteriovoraceae</taxon>
        <taxon>Halobacteriovorax</taxon>
    </lineage>
</organism>
<keyword evidence="1" id="KW-0175">Coiled coil</keyword>
<proteinExistence type="predicted"/>
<comment type="caution">
    <text evidence="2">The sequence shown here is derived from an EMBL/GenBank/DDBJ whole genome shotgun (WGS) entry which is preliminary data.</text>
</comment>
<dbReference type="InterPro" id="IPR007445">
    <property type="entry name" value="PilO"/>
</dbReference>
<reference evidence="3" key="1">
    <citation type="journal article" date="2019" name="Int. J. Syst. Evol. Microbiol.">
        <title>Halobacteriovorax valvorus sp. nov., a novel prokaryotic predator isolated from coastal seawater of China.</title>
        <authorList>
            <person name="Chen M.-X."/>
        </authorList>
    </citation>
    <scope>NUCLEOTIDE SEQUENCE [LARGE SCALE GENOMIC DNA]</scope>
    <source>
        <strain evidence="3">BL9</strain>
    </source>
</reference>
<dbReference type="RefSeq" id="WP_114706139.1">
    <property type="nucleotide sequence ID" value="NZ_QDKL01000001.1"/>
</dbReference>
<dbReference type="InterPro" id="IPR014717">
    <property type="entry name" value="Transl_elong_EF1B/ribsomal_bS6"/>
</dbReference>
<evidence type="ECO:0008006" key="4">
    <source>
        <dbReference type="Google" id="ProtNLM"/>
    </source>
</evidence>
<protein>
    <recommendedName>
        <fullName evidence="4">Pilus assembly protein PilO</fullName>
    </recommendedName>
</protein>